<protein>
    <submittedName>
        <fullName evidence="1">Uncharacterized protein</fullName>
    </submittedName>
</protein>
<evidence type="ECO:0000313" key="1">
    <source>
        <dbReference type="EMBL" id="TCP61551.1"/>
    </source>
</evidence>
<evidence type="ECO:0000313" key="2">
    <source>
        <dbReference type="Proteomes" id="UP000295050"/>
    </source>
</evidence>
<keyword evidence="2" id="KW-1185">Reference proteome</keyword>
<sequence length="140" mass="14416">MKPPVMAPRNLAGTLTRRAVLGGAALLAVPFEGAAMGRSRQVLLVRCVFEGDKAAPSPDLCALFSARTKAWSGRAVDEVTEGGDLVLVVEEVGSSVLVARIEAAGGARSGPLAARRRGAALDESARARLIDALLGALMIP</sequence>
<accession>A0A4R2RP08</accession>
<organism evidence="1 2">
    <name type="scientific">Rhodovulum bhavnagarense</name>
    <dbReference type="NCBI Taxonomy" id="992286"/>
    <lineage>
        <taxon>Bacteria</taxon>
        <taxon>Pseudomonadati</taxon>
        <taxon>Pseudomonadota</taxon>
        <taxon>Alphaproteobacteria</taxon>
        <taxon>Rhodobacterales</taxon>
        <taxon>Paracoccaceae</taxon>
        <taxon>Rhodovulum</taxon>
    </lineage>
</organism>
<name>A0A4R2RP08_9RHOB</name>
<reference evidence="1 2" key="1">
    <citation type="submission" date="2019-03" db="EMBL/GenBank/DDBJ databases">
        <title>Genomic Encyclopedia of Type Strains, Phase IV (KMG-IV): sequencing the most valuable type-strain genomes for metagenomic binning, comparative biology and taxonomic classification.</title>
        <authorList>
            <person name="Goeker M."/>
        </authorList>
    </citation>
    <scope>NUCLEOTIDE SEQUENCE [LARGE SCALE GENOMIC DNA]</scope>
    <source>
        <strain evidence="1 2">DSM 24766</strain>
    </source>
</reference>
<comment type="caution">
    <text evidence="1">The sequence shown here is derived from an EMBL/GenBank/DDBJ whole genome shotgun (WGS) entry which is preliminary data.</text>
</comment>
<dbReference type="RefSeq" id="WP_132950899.1">
    <property type="nucleotide sequence ID" value="NZ_SLXU01000004.1"/>
</dbReference>
<dbReference type="Proteomes" id="UP000295050">
    <property type="component" value="Unassembled WGS sequence"/>
</dbReference>
<dbReference type="EMBL" id="SLXU01000004">
    <property type="protein sequence ID" value="TCP61551.1"/>
    <property type="molecule type" value="Genomic_DNA"/>
</dbReference>
<proteinExistence type="predicted"/>
<gene>
    <name evidence="1" type="ORF">EV663_1042</name>
</gene>
<dbReference type="AlphaFoldDB" id="A0A4R2RP08"/>